<evidence type="ECO:0000256" key="8">
    <source>
        <dbReference type="ARBA" id="ARBA00023204"/>
    </source>
</evidence>
<evidence type="ECO:0000256" key="6">
    <source>
        <dbReference type="ARBA" id="ARBA00023016"/>
    </source>
</evidence>
<dbReference type="Gene3D" id="3.30.230.10">
    <property type="match status" value="1"/>
</dbReference>
<dbReference type="GO" id="GO:0003684">
    <property type="term" value="F:damaged DNA binding"/>
    <property type="evidence" value="ECO:0007669"/>
    <property type="project" value="InterPro"/>
</dbReference>
<dbReference type="NCBIfam" id="TIGR00416">
    <property type="entry name" value="sms"/>
    <property type="match status" value="1"/>
</dbReference>
<dbReference type="PROSITE" id="PS50162">
    <property type="entry name" value="RECA_2"/>
    <property type="match status" value="1"/>
</dbReference>
<keyword evidence="1" id="KW-0479">Metal-binding</keyword>
<evidence type="ECO:0000256" key="2">
    <source>
        <dbReference type="ARBA" id="ARBA00022741"/>
    </source>
</evidence>
<dbReference type="FunFam" id="3.40.50.300:FF:000050">
    <property type="entry name" value="DNA repair protein RadA"/>
    <property type="match status" value="1"/>
</dbReference>
<dbReference type="Pfam" id="PF13541">
    <property type="entry name" value="ChlI"/>
    <property type="match status" value="1"/>
</dbReference>
<evidence type="ECO:0000256" key="7">
    <source>
        <dbReference type="ARBA" id="ARBA00023125"/>
    </source>
</evidence>
<keyword evidence="3" id="KW-0227">DNA damage</keyword>
<dbReference type="OrthoDB" id="41505at2759"/>
<feature type="domain" description="RecA family profile 1" evidence="10">
    <location>
        <begin position="89"/>
        <end position="243"/>
    </location>
</feature>
<evidence type="ECO:0000313" key="11">
    <source>
        <dbReference type="EMBL" id="VVB13504.1"/>
    </source>
</evidence>
<protein>
    <recommendedName>
        <fullName evidence="10">RecA family profile 1 domain-containing protein</fullName>
    </recommendedName>
</protein>
<dbReference type="InterPro" id="IPR020588">
    <property type="entry name" value="RecA_ATP-bd"/>
</dbReference>
<evidence type="ECO:0000259" key="10">
    <source>
        <dbReference type="PROSITE" id="PS50162"/>
    </source>
</evidence>
<dbReference type="PANTHER" id="PTHR32472:SF10">
    <property type="entry name" value="DNA REPAIR PROTEIN RADA-LIKE PROTEIN"/>
    <property type="match status" value="1"/>
</dbReference>
<dbReference type="InterPro" id="IPR020568">
    <property type="entry name" value="Ribosomal_Su5_D2-typ_SF"/>
</dbReference>
<dbReference type="Gene3D" id="3.40.50.300">
    <property type="entry name" value="P-loop containing nucleotide triphosphate hydrolases"/>
    <property type="match status" value="1"/>
</dbReference>
<dbReference type="FunFam" id="3.30.230.10:FF:000053">
    <property type="entry name" value="DNA repair protein radA isogeny"/>
    <property type="match status" value="1"/>
</dbReference>
<dbReference type="PANTHER" id="PTHR32472">
    <property type="entry name" value="DNA REPAIR PROTEIN RADA"/>
    <property type="match status" value="1"/>
</dbReference>
<evidence type="ECO:0000256" key="5">
    <source>
        <dbReference type="ARBA" id="ARBA00022840"/>
    </source>
</evidence>
<dbReference type="GO" id="GO:0005524">
    <property type="term" value="F:ATP binding"/>
    <property type="evidence" value="ECO:0007669"/>
    <property type="project" value="UniProtKB-KW"/>
</dbReference>
<name>A0A565CIW0_9BRAS</name>
<feature type="region of interest" description="Disordered" evidence="9">
    <location>
        <begin position="39"/>
        <end position="59"/>
    </location>
</feature>
<gene>
    <name evidence="11" type="ORF">ANE_LOCUS23948</name>
</gene>
<dbReference type="SUPFAM" id="SSF54211">
    <property type="entry name" value="Ribosomal protein S5 domain 2-like"/>
    <property type="match status" value="1"/>
</dbReference>
<accession>A0A565CIW0</accession>
<evidence type="ECO:0000256" key="3">
    <source>
        <dbReference type="ARBA" id="ARBA00022763"/>
    </source>
</evidence>
<dbReference type="EMBL" id="CABITT030000008">
    <property type="protein sequence ID" value="VVB13504.1"/>
    <property type="molecule type" value="Genomic_DNA"/>
</dbReference>
<dbReference type="PRINTS" id="PR01874">
    <property type="entry name" value="DNAREPAIRADA"/>
</dbReference>
<dbReference type="InterPro" id="IPR014721">
    <property type="entry name" value="Ribsml_uS5_D2-typ_fold_subgr"/>
</dbReference>
<feature type="compositionally biased region" description="Polar residues" evidence="9">
    <location>
        <begin position="42"/>
        <end position="53"/>
    </location>
</feature>
<sequence>MNKKKGKAKTAWVCESCGHSEGQWWGSCRACNKVGTMRRFSEGSTESRGTATGSGLPEGTGLSWLPDQAAVQPLKLSSVIHGITQHQWRISLPGHFGNEVGRVLGGGLAPGSLILIGGDPGIGKSTLLLQIASIIAQGSDLAQPAPVLYVSGEESVEQIGSRADRMKIETDELYLFSSSDLQDILTKAHWLSPRALIIDSIQTVYLKEVTGSAGGLTQVKECTSTLLRFAKKSNVPVFLVGHVTKAGDIAGPRVLEHIVDVVLYMEGEEHSTYRLLRSVKNRFGSTDELGVFEMSQSGLDVVSNPSGIFLSQQNSDSDVLAGLAVAVVMDGSRSFLIEVQALCASGSTVSRHVNGVQASRADMIIAVLMKQAGLRIQENAIFLNVANGMALSETAGDLAIAAAICSSFLEFPIPHGVAFIGEIGLGGEVRTVPRMEKRVSTVAKLGFTKCVVPKSVEKSLKALDLKEIEIVGCRNLKELINAVFRGD</sequence>
<proteinExistence type="predicted"/>
<dbReference type="InterPro" id="IPR004504">
    <property type="entry name" value="DNA_repair_RadA"/>
</dbReference>
<dbReference type="Proteomes" id="UP000489600">
    <property type="component" value="Unassembled WGS sequence"/>
</dbReference>
<keyword evidence="12" id="KW-1185">Reference proteome</keyword>
<evidence type="ECO:0000256" key="1">
    <source>
        <dbReference type="ARBA" id="ARBA00022723"/>
    </source>
</evidence>
<evidence type="ECO:0000256" key="9">
    <source>
        <dbReference type="SAM" id="MobiDB-lite"/>
    </source>
</evidence>
<keyword evidence="5" id="KW-0067">ATP-binding</keyword>
<dbReference type="SUPFAM" id="SSF52540">
    <property type="entry name" value="P-loop containing nucleoside triphosphate hydrolases"/>
    <property type="match status" value="1"/>
</dbReference>
<dbReference type="GO" id="GO:0016787">
    <property type="term" value="F:hydrolase activity"/>
    <property type="evidence" value="ECO:0007669"/>
    <property type="project" value="UniProtKB-KW"/>
</dbReference>
<dbReference type="GO" id="GO:0000725">
    <property type="term" value="P:recombinational repair"/>
    <property type="evidence" value="ECO:0007669"/>
    <property type="project" value="TreeGrafter"/>
</dbReference>
<keyword evidence="6" id="KW-0346">Stress response</keyword>
<dbReference type="AlphaFoldDB" id="A0A565CIW0"/>
<dbReference type="InterPro" id="IPR027417">
    <property type="entry name" value="P-loop_NTPase"/>
</dbReference>
<keyword evidence="2" id="KW-0547">Nucleotide-binding</keyword>
<keyword evidence="8" id="KW-0234">DNA repair</keyword>
<keyword evidence="4" id="KW-0378">Hydrolase</keyword>
<evidence type="ECO:0000313" key="12">
    <source>
        <dbReference type="Proteomes" id="UP000489600"/>
    </source>
</evidence>
<dbReference type="GO" id="GO:0046872">
    <property type="term" value="F:metal ion binding"/>
    <property type="evidence" value="ECO:0007669"/>
    <property type="project" value="UniProtKB-KW"/>
</dbReference>
<reference evidence="11" key="1">
    <citation type="submission" date="2019-07" db="EMBL/GenBank/DDBJ databases">
        <authorList>
            <person name="Dittberner H."/>
        </authorList>
    </citation>
    <scope>NUCLEOTIDE SEQUENCE [LARGE SCALE GENOMIC DNA]</scope>
</reference>
<dbReference type="Pfam" id="PF13481">
    <property type="entry name" value="AAA_25"/>
    <property type="match status" value="1"/>
</dbReference>
<evidence type="ECO:0000256" key="4">
    <source>
        <dbReference type="ARBA" id="ARBA00022801"/>
    </source>
</evidence>
<organism evidence="11 12">
    <name type="scientific">Arabis nemorensis</name>
    <dbReference type="NCBI Taxonomy" id="586526"/>
    <lineage>
        <taxon>Eukaryota</taxon>
        <taxon>Viridiplantae</taxon>
        <taxon>Streptophyta</taxon>
        <taxon>Embryophyta</taxon>
        <taxon>Tracheophyta</taxon>
        <taxon>Spermatophyta</taxon>
        <taxon>Magnoliopsida</taxon>
        <taxon>eudicotyledons</taxon>
        <taxon>Gunneridae</taxon>
        <taxon>Pentapetalae</taxon>
        <taxon>rosids</taxon>
        <taxon>malvids</taxon>
        <taxon>Brassicales</taxon>
        <taxon>Brassicaceae</taxon>
        <taxon>Arabideae</taxon>
        <taxon>Arabis</taxon>
    </lineage>
</organism>
<dbReference type="InterPro" id="IPR003593">
    <property type="entry name" value="AAA+_ATPase"/>
</dbReference>
<dbReference type="CDD" id="cd01121">
    <property type="entry name" value="RadA_SMS_N"/>
    <property type="match status" value="1"/>
</dbReference>
<dbReference type="GO" id="GO:0140664">
    <property type="term" value="F:ATP-dependent DNA damage sensor activity"/>
    <property type="evidence" value="ECO:0007669"/>
    <property type="project" value="InterPro"/>
</dbReference>
<keyword evidence="7" id="KW-0238">DNA-binding</keyword>
<comment type="caution">
    <text evidence="11">The sequence shown here is derived from an EMBL/GenBank/DDBJ whole genome shotgun (WGS) entry which is preliminary data.</text>
</comment>
<dbReference type="SMART" id="SM00382">
    <property type="entry name" value="AAA"/>
    <property type="match status" value="1"/>
</dbReference>